<accession>A0A5B7I6I4</accession>
<evidence type="ECO:0000313" key="2">
    <source>
        <dbReference type="Proteomes" id="UP000324222"/>
    </source>
</evidence>
<name>A0A5B7I6I4_PORTR</name>
<organism evidence="1 2">
    <name type="scientific">Portunus trituberculatus</name>
    <name type="common">Swimming crab</name>
    <name type="synonym">Neptunus trituberculatus</name>
    <dbReference type="NCBI Taxonomy" id="210409"/>
    <lineage>
        <taxon>Eukaryota</taxon>
        <taxon>Metazoa</taxon>
        <taxon>Ecdysozoa</taxon>
        <taxon>Arthropoda</taxon>
        <taxon>Crustacea</taxon>
        <taxon>Multicrustacea</taxon>
        <taxon>Malacostraca</taxon>
        <taxon>Eumalacostraca</taxon>
        <taxon>Eucarida</taxon>
        <taxon>Decapoda</taxon>
        <taxon>Pleocyemata</taxon>
        <taxon>Brachyura</taxon>
        <taxon>Eubrachyura</taxon>
        <taxon>Portunoidea</taxon>
        <taxon>Portunidae</taxon>
        <taxon>Portuninae</taxon>
        <taxon>Portunus</taxon>
    </lineage>
</organism>
<protein>
    <submittedName>
        <fullName evidence="1">Uncharacterized protein</fullName>
    </submittedName>
</protein>
<evidence type="ECO:0000313" key="1">
    <source>
        <dbReference type="EMBL" id="MPC77107.1"/>
    </source>
</evidence>
<comment type="caution">
    <text evidence="1">The sequence shown here is derived from an EMBL/GenBank/DDBJ whole genome shotgun (WGS) entry which is preliminary data.</text>
</comment>
<dbReference type="AlphaFoldDB" id="A0A5B7I6I4"/>
<keyword evidence="2" id="KW-1185">Reference proteome</keyword>
<dbReference type="EMBL" id="VSRR010045005">
    <property type="protein sequence ID" value="MPC77107.1"/>
    <property type="molecule type" value="Genomic_DNA"/>
</dbReference>
<proteinExistence type="predicted"/>
<reference evidence="1 2" key="1">
    <citation type="submission" date="2019-05" db="EMBL/GenBank/DDBJ databases">
        <title>Another draft genome of Portunus trituberculatus and its Hox gene families provides insights of decapod evolution.</title>
        <authorList>
            <person name="Jeong J.-H."/>
            <person name="Song I."/>
            <person name="Kim S."/>
            <person name="Choi T."/>
            <person name="Kim D."/>
            <person name="Ryu S."/>
            <person name="Kim W."/>
        </authorList>
    </citation>
    <scope>NUCLEOTIDE SEQUENCE [LARGE SCALE GENOMIC DNA]</scope>
    <source>
        <tissue evidence="1">Muscle</tissue>
    </source>
</reference>
<gene>
    <name evidence="1" type="ORF">E2C01_071552</name>
</gene>
<dbReference type="Proteomes" id="UP000324222">
    <property type="component" value="Unassembled WGS sequence"/>
</dbReference>
<sequence length="82" mass="8901">MSGEAATIQAARRWVLELHPASLVLPSPRHPPLNSLPTPRTTHHVPLRLQCNIFLFIYLAGIAPCVNVGMTSEGTCDEGQSN</sequence>